<protein>
    <submittedName>
        <fullName evidence="2">Uncharacterized protein</fullName>
    </submittedName>
</protein>
<dbReference type="AlphaFoldDB" id="A0A918AIC4"/>
<evidence type="ECO:0000313" key="2">
    <source>
        <dbReference type="EMBL" id="GGP46052.1"/>
    </source>
</evidence>
<dbReference type="RefSeq" id="WP_189222659.1">
    <property type="nucleotide sequence ID" value="NZ_BMRG01000003.1"/>
</dbReference>
<reference evidence="2" key="1">
    <citation type="journal article" date="2014" name="Int. J. Syst. Evol. Microbiol.">
        <title>Complete genome sequence of Corynebacterium casei LMG S-19264T (=DSM 44701T), isolated from a smear-ripened cheese.</title>
        <authorList>
            <consortium name="US DOE Joint Genome Institute (JGI-PGF)"/>
            <person name="Walter F."/>
            <person name="Albersmeier A."/>
            <person name="Kalinowski J."/>
            <person name="Ruckert C."/>
        </authorList>
    </citation>
    <scope>NUCLEOTIDE SEQUENCE</scope>
    <source>
        <strain evidence="2">JCM 3313</strain>
    </source>
</reference>
<sequence length="69" mass="7394">MSDKSDKTPRRGDGAVWSIIGTLVSGPAVWGGIGFLIDRATDSRVWTPIGLAVGFVTGFYIVYVRHGRG</sequence>
<name>A0A918AIC4_9PSEU</name>
<keyword evidence="1" id="KW-1133">Transmembrane helix</keyword>
<accession>A0A918AIC4</accession>
<evidence type="ECO:0000256" key="1">
    <source>
        <dbReference type="SAM" id="Phobius"/>
    </source>
</evidence>
<keyword evidence="1" id="KW-0472">Membrane</keyword>
<evidence type="ECO:0000313" key="3">
    <source>
        <dbReference type="Proteomes" id="UP000639606"/>
    </source>
</evidence>
<dbReference type="EMBL" id="BMRG01000003">
    <property type="protein sequence ID" value="GGP46052.1"/>
    <property type="molecule type" value="Genomic_DNA"/>
</dbReference>
<keyword evidence="3" id="KW-1185">Reference proteome</keyword>
<gene>
    <name evidence="2" type="ORF">GCM10010185_17100</name>
</gene>
<feature type="transmembrane region" description="Helical" evidence="1">
    <location>
        <begin position="45"/>
        <end position="64"/>
    </location>
</feature>
<keyword evidence="1" id="KW-0812">Transmembrane</keyword>
<proteinExistence type="predicted"/>
<dbReference type="Proteomes" id="UP000639606">
    <property type="component" value="Unassembled WGS sequence"/>
</dbReference>
<feature type="transmembrane region" description="Helical" evidence="1">
    <location>
        <begin position="12"/>
        <end position="33"/>
    </location>
</feature>
<comment type="caution">
    <text evidence="2">The sequence shown here is derived from an EMBL/GenBank/DDBJ whole genome shotgun (WGS) entry which is preliminary data.</text>
</comment>
<reference evidence="2" key="2">
    <citation type="submission" date="2020-09" db="EMBL/GenBank/DDBJ databases">
        <authorList>
            <person name="Sun Q."/>
            <person name="Ohkuma M."/>
        </authorList>
    </citation>
    <scope>NUCLEOTIDE SEQUENCE</scope>
    <source>
        <strain evidence="2">JCM 3313</strain>
    </source>
</reference>
<organism evidence="2 3">
    <name type="scientific">Saccharothrix coeruleofusca</name>
    <dbReference type="NCBI Taxonomy" id="33919"/>
    <lineage>
        <taxon>Bacteria</taxon>
        <taxon>Bacillati</taxon>
        <taxon>Actinomycetota</taxon>
        <taxon>Actinomycetes</taxon>
        <taxon>Pseudonocardiales</taxon>
        <taxon>Pseudonocardiaceae</taxon>
        <taxon>Saccharothrix</taxon>
    </lineage>
</organism>